<name>A0ABM8WTM7_9BURK</name>
<evidence type="ECO:0000313" key="2">
    <source>
        <dbReference type="Proteomes" id="UP000701702"/>
    </source>
</evidence>
<dbReference type="Proteomes" id="UP000701702">
    <property type="component" value="Unassembled WGS sequence"/>
</dbReference>
<accession>A0ABM8WTM7</accession>
<organism evidence="1 2">
    <name type="scientific">Cupriavidus pinatubonensis</name>
    <dbReference type="NCBI Taxonomy" id="248026"/>
    <lineage>
        <taxon>Bacteria</taxon>
        <taxon>Pseudomonadati</taxon>
        <taxon>Pseudomonadota</taxon>
        <taxon>Betaproteobacteria</taxon>
        <taxon>Burkholderiales</taxon>
        <taxon>Burkholderiaceae</taxon>
        <taxon>Cupriavidus</taxon>
    </lineage>
</organism>
<protein>
    <recommendedName>
        <fullName evidence="3">Prolyl 4-hydroxylase alpha subunit Fe(2+) 2OG dioxygenase domain-containing protein</fullName>
    </recommendedName>
</protein>
<evidence type="ECO:0000313" key="1">
    <source>
        <dbReference type="EMBL" id="CAG9170822.1"/>
    </source>
</evidence>
<proteinExistence type="predicted"/>
<sequence length="287" mass="31624">MPRGFSRPWRANSTAFVIPLQGASAVSPCRITTTRKQKKIMDTPDMLLSANDTPVTNEDACRDSVMRLELRIPSELITRLRKEILATYHPGKDEAERQKYAYESACPAMVDACKAEWHAKQHAQPLTKLSALVAGAMKQWFTSIDMDASFMPPQIAVRTNDDLVFGAHVDGLPPVEEEEEKDSKLPFAVVGIYLDEVSGKQDGALQYWPTHAATVRQNLATLSGVSLTRALRAVGDTCNAQPAEAVIGPAGHAYFVGGNVPHCNHDRTVEGERVAVYYRLYLQETPS</sequence>
<evidence type="ECO:0008006" key="3">
    <source>
        <dbReference type="Google" id="ProtNLM"/>
    </source>
</evidence>
<dbReference type="EMBL" id="CAJZAF010000009">
    <property type="protein sequence ID" value="CAG9170822.1"/>
    <property type="molecule type" value="Genomic_DNA"/>
</dbReference>
<comment type="caution">
    <text evidence="1">The sequence shown here is derived from an EMBL/GenBank/DDBJ whole genome shotgun (WGS) entry which is preliminary data.</text>
</comment>
<keyword evidence="2" id="KW-1185">Reference proteome</keyword>
<gene>
    <name evidence="1" type="ORF">LMG23994_02015</name>
</gene>
<reference evidence="1 2" key="1">
    <citation type="submission" date="2021-08" db="EMBL/GenBank/DDBJ databases">
        <authorList>
            <person name="Peeters C."/>
        </authorList>
    </citation>
    <scope>NUCLEOTIDE SEQUENCE [LARGE SCALE GENOMIC DNA]</scope>
    <source>
        <strain evidence="1 2">LMG 23994</strain>
    </source>
</reference>